<organism evidence="1 2">
    <name type="scientific">Meloidogyne enterolobii</name>
    <name type="common">Root-knot nematode worm</name>
    <name type="synonym">Meloidogyne mayaguensis</name>
    <dbReference type="NCBI Taxonomy" id="390850"/>
    <lineage>
        <taxon>Eukaryota</taxon>
        <taxon>Metazoa</taxon>
        <taxon>Ecdysozoa</taxon>
        <taxon>Nematoda</taxon>
        <taxon>Chromadorea</taxon>
        <taxon>Rhabditida</taxon>
        <taxon>Tylenchina</taxon>
        <taxon>Tylenchomorpha</taxon>
        <taxon>Tylenchoidea</taxon>
        <taxon>Meloidogynidae</taxon>
        <taxon>Meloidogyninae</taxon>
        <taxon>Meloidogyne</taxon>
    </lineage>
</organism>
<evidence type="ECO:0000313" key="2">
    <source>
        <dbReference type="Proteomes" id="UP001497535"/>
    </source>
</evidence>
<proteinExistence type="predicted"/>
<dbReference type="EMBL" id="CAVMJV010000018">
    <property type="protein sequence ID" value="CAK5063163.1"/>
    <property type="molecule type" value="Genomic_DNA"/>
</dbReference>
<dbReference type="Proteomes" id="UP001497535">
    <property type="component" value="Unassembled WGS sequence"/>
</dbReference>
<keyword evidence="2" id="KW-1185">Reference proteome</keyword>
<protein>
    <submittedName>
        <fullName evidence="1">Uncharacterized protein</fullName>
    </submittedName>
</protein>
<evidence type="ECO:0000313" key="1">
    <source>
        <dbReference type="EMBL" id="CAK5063163.1"/>
    </source>
</evidence>
<reference evidence="1" key="1">
    <citation type="submission" date="2023-11" db="EMBL/GenBank/DDBJ databases">
        <authorList>
            <person name="Poullet M."/>
        </authorList>
    </citation>
    <scope>NUCLEOTIDE SEQUENCE</scope>
    <source>
        <strain evidence="1">E1834</strain>
    </source>
</reference>
<gene>
    <name evidence="1" type="ORF">MENTE1834_LOCUS16703</name>
</gene>
<sequence>MQMRLLGGTQISEGVDSDIEVHKGEVPERELPPQDSPEKSNKDDEHPRDKRATCTYKNVFSSRIKWSECAPIINRVSHQGRCGSCWAFSTSGVKELETNGPVVAIFEAYSDLYAHKGGVYRVNFILKFEVFRMSLA</sequence>
<comment type="caution">
    <text evidence="1">The sequence shown here is derived from an EMBL/GenBank/DDBJ whole genome shotgun (WGS) entry which is preliminary data.</text>
</comment>
<name>A0ACB0YU53_MELEN</name>
<accession>A0ACB0YU53</accession>